<dbReference type="InterPro" id="IPR032675">
    <property type="entry name" value="LRR_dom_sf"/>
</dbReference>
<evidence type="ECO:0000256" key="2">
    <source>
        <dbReference type="ARBA" id="ARBA00022729"/>
    </source>
</evidence>
<dbReference type="AlphaFoldDB" id="A0A6P8SGF1"/>
<dbReference type="InterPro" id="IPR050541">
    <property type="entry name" value="LRR_TM_domain-containing"/>
</dbReference>
<evidence type="ECO:0000256" key="1">
    <source>
        <dbReference type="ARBA" id="ARBA00022614"/>
    </source>
</evidence>
<feature type="compositionally biased region" description="Basic and acidic residues" evidence="4">
    <location>
        <begin position="612"/>
        <end position="621"/>
    </location>
</feature>
<name>A0A6P8SGF1_GEOSA</name>
<keyword evidence="2 6" id="KW-0732">Signal</keyword>
<feature type="transmembrane region" description="Helical" evidence="5">
    <location>
        <begin position="260"/>
        <end position="282"/>
    </location>
</feature>
<dbReference type="Proteomes" id="UP000515159">
    <property type="component" value="Chromosome 10"/>
</dbReference>
<keyword evidence="8" id="KW-1185">Reference proteome</keyword>
<feature type="signal peptide" evidence="6">
    <location>
        <begin position="1"/>
        <end position="19"/>
    </location>
</feature>
<dbReference type="PANTHER" id="PTHR24369">
    <property type="entry name" value="ANTIGEN BSP, PUTATIVE-RELATED"/>
    <property type="match status" value="1"/>
</dbReference>
<keyword evidence="1" id="KW-0433">Leucine-rich repeat</keyword>
<reference evidence="9" key="1">
    <citation type="submission" date="2025-08" db="UniProtKB">
        <authorList>
            <consortium name="RefSeq"/>
        </authorList>
    </citation>
    <scope>IDENTIFICATION</scope>
</reference>
<sequence length="696" mass="78349">MMLVLELGFFFGLMGISRSQCELETVYFCSAIPNDYPENLESILFLQKNIGVINSTVFRSPNLKSVMNLTLAKSGITRIEPGAFYAFQGLTNLRLYENNLTWLSPSWLSNPALLNNLSMSGNDLQEIRPSMMSGFTNLKMLNFTRNKIHRITSGSFSDLPMDVFIDLSDNKISTLSVNIFGYLKYPKMKLGGNPWNCSCELQEFGVFLQELLNESKLADANRVTCCHPPELKGIPVWNVSYFNCSAFIFSPSLENKFGKIGLPAILTCLALLSFLALFFLCLKKNQETKQVQPEKEQPDLLEVDEKMKVSISIVNPASKAARTKEWIGHQVQTRLEIEAKSKVKTLKGRSKSATAILLKSEFVQIGAGCHMPKADIQEESQGNCPLNEKIHQIQDLDNATELWNFDSLRENYKRTLRNRAEHSALEKTGCLSHDPITQLKELTPYPATQGICLSGPKDSLNSESFEPLLYLSVLTKGENPHVTEDVPKLCMPGKTSLKPLSCRKVLTWPPVKGACGWDQDQNSILPFNDLLKAQMPVSDSPPILFLGNIISNLEDTAEVSDLDLNTLRKPLSTNLGKTGIEERAQGKLILLPKKKTTPEMDMKAASLFSEKNISDSRDLRSRQRRHHTPREVTEEHKIQAETLRDRAGQSGSPADGRLLENNDLLHEVVENHGRWTRERWKQTHQHQIVNQFSLKS</sequence>
<dbReference type="RefSeq" id="XP_033817970.1">
    <property type="nucleotide sequence ID" value="XM_033962079.1"/>
</dbReference>
<keyword evidence="5" id="KW-0812">Transmembrane</keyword>
<keyword evidence="5" id="KW-1133">Transmembrane helix</keyword>
<keyword evidence="3" id="KW-0677">Repeat</keyword>
<dbReference type="InterPro" id="IPR001611">
    <property type="entry name" value="Leu-rich_rpt"/>
</dbReference>
<dbReference type="InterPro" id="IPR000483">
    <property type="entry name" value="Cys-rich_flank_reg_C"/>
</dbReference>
<dbReference type="KEGG" id="gsh:117368429"/>
<feature type="chain" id="PRO_5027835150" evidence="6">
    <location>
        <begin position="20"/>
        <end position="696"/>
    </location>
</feature>
<evidence type="ECO:0000256" key="3">
    <source>
        <dbReference type="ARBA" id="ARBA00022737"/>
    </source>
</evidence>
<dbReference type="GeneID" id="117368429"/>
<protein>
    <submittedName>
        <fullName evidence="9">Uncharacterized protein LOC117368429</fullName>
    </submittedName>
</protein>
<evidence type="ECO:0000256" key="6">
    <source>
        <dbReference type="SAM" id="SignalP"/>
    </source>
</evidence>
<dbReference type="OrthoDB" id="1055097at2759"/>
<dbReference type="Gene3D" id="3.80.10.10">
    <property type="entry name" value="Ribonuclease Inhibitor"/>
    <property type="match status" value="2"/>
</dbReference>
<evidence type="ECO:0000259" key="7">
    <source>
        <dbReference type="SMART" id="SM00082"/>
    </source>
</evidence>
<feature type="region of interest" description="Disordered" evidence="4">
    <location>
        <begin position="607"/>
        <end position="635"/>
    </location>
</feature>
<organism evidence="8 9">
    <name type="scientific">Geotrypetes seraphini</name>
    <name type="common">Gaboon caecilian</name>
    <name type="synonym">Caecilia seraphini</name>
    <dbReference type="NCBI Taxonomy" id="260995"/>
    <lineage>
        <taxon>Eukaryota</taxon>
        <taxon>Metazoa</taxon>
        <taxon>Chordata</taxon>
        <taxon>Craniata</taxon>
        <taxon>Vertebrata</taxon>
        <taxon>Euteleostomi</taxon>
        <taxon>Amphibia</taxon>
        <taxon>Gymnophiona</taxon>
        <taxon>Geotrypetes</taxon>
    </lineage>
</organism>
<evidence type="ECO:0000313" key="8">
    <source>
        <dbReference type="Proteomes" id="UP000515159"/>
    </source>
</evidence>
<dbReference type="InParanoid" id="A0A6P8SGF1"/>
<accession>A0A6P8SGF1</accession>
<feature type="domain" description="LRRCT" evidence="7">
    <location>
        <begin position="193"/>
        <end position="245"/>
    </location>
</feature>
<proteinExistence type="predicted"/>
<dbReference type="PANTHER" id="PTHR24369:SF213">
    <property type="entry name" value="INSULIN LIKE GROWTH FACTOR BINDING PROTEIN ACID LABILE SUBUNIT"/>
    <property type="match status" value="1"/>
</dbReference>
<dbReference type="SUPFAM" id="SSF52058">
    <property type="entry name" value="L domain-like"/>
    <property type="match status" value="1"/>
</dbReference>
<evidence type="ECO:0000313" key="9">
    <source>
        <dbReference type="RefSeq" id="XP_033817970.1"/>
    </source>
</evidence>
<evidence type="ECO:0000256" key="4">
    <source>
        <dbReference type="SAM" id="MobiDB-lite"/>
    </source>
</evidence>
<gene>
    <name evidence="9" type="primary">LOC117368429</name>
</gene>
<dbReference type="InterPro" id="IPR003591">
    <property type="entry name" value="Leu-rich_rpt_typical-subtyp"/>
</dbReference>
<dbReference type="Pfam" id="PF13855">
    <property type="entry name" value="LRR_8"/>
    <property type="match status" value="1"/>
</dbReference>
<dbReference type="SMART" id="SM00369">
    <property type="entry name" value="LRR_TYP"/>
    <property type="match status" value="4"/>
</dbReference>
<dbReference type="SMART" id="SM00082">
    <property type="entry name" value="LRRCT"/>
    <property type="match status" value="1"/>
</dbReference>
<keyword evidence="5" id="KW-0472">Membrane</keyword>
<evidence type="ECO:0000256" key="5">
    <source>
        <dbReference type="SAM" id="Phobius"/>
    </source>
</evidence>
<dbReference type="GO" id="GO:0005886">
    <property type="term" value="C:plasma membrane"/>
    <property type="evidence" value="ECO:0007669"/>
    <property type="project" value="TreeGrafter"/>
</dbReference>